<evidence type="ECO:0000256" key="17">
    <source>
        <dbReference type="SAM" id="MobiDB-lite"/>
    </source>
</evidence>
<feature type="region of interest" description="Disordered" evidence="17">
    <location>
        <begin position="117"/>
        <end position="139"/>
    </location>
</feature>
<keyword evidence="11" id="KW-0630">Potassium</keyword>
<feature type="transmembrane region" description="Helical" evidence="18">
    <location>
        <begin position="936"/>
        <end position="953"/>
    </location>
</feature>
<dbReference type="EMBL" id="KE346360">
    <property type="protein sequence ID" value="KJE88835.1"/>
    <property type="molecule type" value="Genomic_DNA"/>
</dbReference>
<organism evidence="20 21">
    <name type="scientific">Capsaspora owczarzaki (strain ATCC 30864)</name>
    <dbReference type="NCBI Taxonomy" id="595528"/>
    <lineage>
        <taxon>Eukaryota</taxon>
        <taxon>Filasterea</taxon>
        <taxon>Capsaspora</taxon>
    </lineage>
</organism>
<feature type="transmembrane region" description="Helical" evidence="18">
    <location>
        <begin position="354"/>
        <end position="373"/>
    </location>
</feature>
<keyword evidence="12 18" id="KW-1133">Transmembrane helix</keyword>
<dbReference type="RefSeq" id="XP_004365285.1">
    <property type="nucleotide sequence ID" value="XM_004365228.2"/>
</dbReference>
<dbReference type="Pfam" id="PF01699">
    <property type="entry name" value="Na_Ca_ex"/>
    <property type="match status" value="2"/>
</dbReference>
<dbReference type="FunFam" id="1.20.1420.30:FF:000009">
    <property type="entry name" value="sodium/potassium/calcium exchanger 5 isoform X2"/>
    <property type="match status" value="1"/>
</dbReference>
<dbReference type="Gene3D" id="1.20.1420.30">
    <property type="entry name" value="NCX, central ion-binding region"/>
    <property type="match status" value="2"/>
</dbReference>
<feature type="region of interest" description="Disordered" evidence="17">
    <location>
        <begin position="16"/>
        <end position="35"/>
    </location>
</feature>
<dbReference type="STRING" id="595528.A0A0D2WH26"/>
<dbReference type="GO" id="GO:0015293">
    <property type="term" value="F:symporter activity"/>
    <property type="evidence" value="ECO:0007669"/>
    <property type="project" value="UniProtKB-KW"/>
</dbReference>
<evidence type="ECO:0000256" key="18">
    <source>
        <dbReference type="SAM" id="Phobius"/>
    </source>
</evidence>
<dbReference type="PANTHER" id="PTHR10846">
    <property type="entry name" value="SODIUM/POTASSIUM/CALCIUM EXCHANGER"/>
    <property type="match status" value="1"/>
</dbReference>
<reference evidence="21" key="1">
    <citation type="submission" date="2011-02" db="EMBL/GenBank/DDBJ databases">
        <title>The Genome Sequence of Capsaspora owczarzaki ATCC 30864.</title>
        <authorList>
            <person name="Russ C."/>
            <person name="Cuomo C."/>
            <person name="Burger G."/>
            <person name="Gray M.W."/>
            <person name="Holland P.W.H."/>
            <person name="King N."/>
            <person name="Lang F.B.F."/>
            <person name="Roger A.J."/>
            <person name="Ruiz-Trillo I."/>
            <person name="Young S.K."/>
            <person name="Zeng Q."/>
            <person name="Gargeya S."/>
            <person name="Alvarado L."/>
            <person name="Berlin A."/>
            <person name="Chapman S.B."/>
            <person name="Chen Z."/>
            <person name="Freedman E."/>
            <person name="Gellesch M."/>
            <person name="Goldberg J."/>
            <person name="Griggs A."/>
            <person name="Gujja S."/>
            <person name="Heilman E."/>
            <person name="Heiman D."/>
            <person name="Howarth C."/>
            <person name="Mehta T."/>
            <person name="Neiman D."/>
            <person name="Pearson M."/>
            <person name="Roberts A."/>
            <person name="Saif S."/>
            <person name="Shea T."/>
            <person name="Shenoy N."/>
            <person name="Sisk P."/>
            <person name="Stolte C."/>
            <person name="Sykes S."/>
            <person name="White J."/>
            <person name="Yandava C."/>
            <person name="Haas B."/>
            <person name="Nusbaum C."/>
            <person name="Birren B."/>
        </authorList>
    </citation>
    <scope>NUCLEOTIDE SEQUENCE</scope>
    <source>
        <strain evidence="21">ATCC 30864</strain>
    </source>
</reference>
<feature type="transmembrane region" description="Helical" evidence="18">
    <location>
        <begin position="960"/>
        <end position="981"/>
    </location>
</feature>
<feature type="transmembrane region" description="Helical" evidence="18">
    <location>
        <begin position="797"/>
        <end position="816"/>
    </location>
</feature>
<feature type="transmembrane region" description="Helical" evidence="18">
    <location>
        <begin position="853"/>
        <end position="872"/>
    </location>
</feature>
<dbReference type="GO" id="GO:0005886">
    <property type="term" value="C:plasma membrane"/>
    <property type="evidence" value="ECO:0007669"/>
    <property type="project" value="TreeGrafter"/>
</dbReference>
<feature type="domain" description="Sodium/calcium exchanger membrane region" evidence="19">
    <location>
        <begin position="830"/>
        <end position="977"/>
    </location>
</feature>
<feature type="region of interest" description="Disordered" evidence="17">
    <location>
        <begin position="163"/>
        <end position="195"/>
    </location>
</feature>
<evidence type="ECO:0000256" key="1">
    <source>
        <dbReference type="ARBA" id="ARBA00004141"/>
    </source>
</evidence>
<keyword evidence="14" id="KW-0406">Ion transport</keyword>
<dbReference type="NCBIfam" id="TIGR00367">
    <property type="entry name" value="calcium/sodium antiporter"/>
    <property type="match status" value="1"/>
</dbReference>
<feature type="transmembrane region" description="Helical" evidence="18">
    <location>
        <begin position="893"/>
        <end position="916"/>
    </location>
</feature>
<dbReference type="OrthoDB" id="2127281at2759"/>
<evidence type="ECO:0000256" key="3">
    <source>
        <dbReference type="ARBA" id="ARBA00022448"/>
    </source>
</evidence>
<feature type="transmembrane region" description="Helical" evidence="18">
    <location>
        <begin position="296"/>
        <end position="317"/>
    </location>
</feature>
<evidence type="ECO:0000259" key="19">
    <source>
        <dbReference type="Pfam" id="PF01699"/>
    </source>
</evidence>
<feature type="compositionally biased region" description="Low complexity" evidence="17">
    <location>
        <begin position="425"/>
        <end position="436"/>
    </location>
</feature>
<accession>A0A0D2WH26</accession>
<evidence type="ECO:0000256" key="15">
    <source>
        <dbReference type="ARBA" id="ARBA00023136"/>
    </source>
</evidence>
<feature type="compositionally biased region" description="Low complexity" evidence="17">
    <location>
        <begin position="119"/>
        <end position="131"/>
    </location>
</feature>
<feature type="domain" description="Sodium/calcium exchanger membrane region" evidence="19">
    <location>
        <begin position="231"/>
        <end position="371"/>
    </location>
</feature>
<evidence type="ECO:0000256" key="4">
    <source>
        <dbReference type="ARBA" id="ARBA00022449"/>
    </source>
</evidence>
<keyword evidence="7 18" id="KW-0812">Transmembrane</keyword>
<evidence type="ECO:0000256" key="8">
    <source>
        <dbReference type="ARBA" id="ARBA00022729"/>
    </source>
</evidence>
<feature type="compositionally biased region" description="Low complexity" evidence="17">
    <location>
        <begin position="485"/>
        <end position="496"/>
    </location>
</feature>
<dbReference type="InParanoid" id="A0A0D2WH26"/>
<name>A0A0D2WH26_CAPO3</name>
<dbReference type="PhylomeDB" id="A0A0D2WH26"/>
<feature type="region of interest" description="Disordered" evidence="17">
    <location>
        <begin position="479"/>
        <end position="510"/>
    </location>
</feature>
<evidence type="ECO:0000256" key="5">
    <source>
        <dbReference type="ARBA" id="ARBA00022538"/>
    </source>
</evidence>
<keyword evidence="6" id="KW-0109">Calcium transport</keyword>
<keyword evidence="8" id="KW-0732">Signal</keyword>
<dbReference type="InterPro" id="IPR044880">
    <property type="entry name" value="NCX_ion-bd_dom_sf"/>
</dbReference>
<evidence type="ECO:0000256" key="10">
    <source>
        <dbReference type="ARBA" id="ARBA00022847"/>
    </source>
</evidence>
<feature type="compositionally biased region" description="Polar residues" evidence="17">
    <location>
        <begin position="677"/>
        <end position="692"/>
    </location>
</feature>
<dbReference type="PANTHER" id="PTHR10846:SF73">
    <property type="entry name" value="SODIUM_CALCIUM EXCHANGER MEMBRANE REGION DOMAIN-CONTAINING PROTEIN"/>
    <property type="match status" value="1"/>
</dbReference>
<feature type="compositionally biased region" description="Low complexity" evidence="17">
    <location>
        <begin position="705"/>
        <end position="715"/>
    </location>
</feature>
<feature type="transmembrane region" description="Helical" evidence="18">
    <location>
        <begin position="329"/>
        <end position="347"/>
    </location>
</feature>
<dbReference type="GO" id="GO:0005262">
    <property type="term" value="F:calcium channel activity"/>
    <property type="evidence" value="ECO:0007669"/>
    <property type="project" value="TreeGrafter"/>
</dbReference>
<evidence type="ECO:0000256" key="11">
    <source>
        <dbReference type="ARBA" id="ARBA00022958"/>
    </source>
</evidence>
<dbReference type="AlphaFoldDB" id="A0A0D2WH26"/>
<evidence type="ECO:0000256" key="9">
    <source>
        <dbReference type="ARBA" id="ARBA00022837"/>
    </source>
</evidence>
<feature type="transmembrane region" description="Helical" evidence="18">
    <location>
        <begin position="268"/>
        <end position="289"/>
    </location>
</feature>
<evidence type="ECO:0000256" key="12">
    <source>
        <dbReference type="ARBA" id="ARBA00022989"/>
    </source>
</evidence>
<feature type="region of interest" description="Disordered" evidence="17">
    <location>
        <begin position="565"/>
        <end position="592"/>
    </location>
</feature>
<sequence length="988" mass="107400">MVRRWPWIAADLAADASQDDLHQHDQPKQQETEQVEAQYERNARTFARRVASQQRQRWLYYGRPLVFLGLLLMFCLLTPDARLATTEPAFTPSNDDGGGVVLQGRSAAVHQLMDLLQPNRSSNNNNNNSNNQKRNGAAAADQRELGLELGLELDVDVGVGLKKQASRDPNRKTTTTAHESESESESESELQSQSQSAALHRKLLSDDLDFYPSSGISYQDLKNGGVVLYIIGVLYMFFAQAIVCDEFLVPSLDLFVSTLNIPDDVAGASILAAGQGAPELFTSIIGIFIAKSDIGFGTVLGSSAYKAVMIIGIVAFATRKILRVRRWPVLRDSIFYAGALALLFIFFRDKRVQWWEAVVLVSSFIVYVLFMAFNRNLERAYRAIIRARQRAMRKRNSQRLTAEGAGGVSGSGRSPRARRSNVMESSASTSSQAASPSVPPPIAPEPSLLTVPGSVAAAPLSPSQSSTTAVAIEVVPDDPEEADYSDGSVASDASLDSLDDYDGEEQNSTESLNEFEMDDYSQQESQLNQAALRQLDGSTPAIDSFVAADGTLSPGLAVSRSNLSSKAGSMAGSTHSVNAVAPSASNQRRKRRMPRLRDLGESLHLLGGVRGTHDPNFRVSALRIMLHGLPSPVQYVHDKLTHRHHSHDKEQQQQQHQLQSSQADATGPGAANPPEGSATSTLPKRSSTLPMQQSPPTPRSGTLPASSSTSASRQASVKRRTSGRTSTGAGYLQADPQAIPALADDTIAITTAASAAEAESVPVPLELVKVRDDSGQVVKVVLPKAARPLYLRFPETFLARIAFVFVFPITFLLCWTIPDCRLPRFKRLFVVTFFISILWIAGFTYLVVWWTTVIGNVLGIPSAVLGLTFLGISSNMTDTLSAIIVARHGLGNMALSSCIGGSVFNLLVGLPLPWLIWTLVNDEDVTLKDVSLNFTLFIQLAMLAGVLLSLLLFRWQLSKPLGVMLVLLYSGFLVLSILLQYNKFSAPF</sequence>
<feature type="region of interest" description="Disordered" evidence="17">
    <location>
        <begin position="395"/>
        <end position="446"/>
    </location>
</feature>
<feature type="transmembrane region" description="Helical" evidence="18">
    <location>
        <begin position="828"/>
        <end position="847"/>
    </location>
</feature>
<evidence type="ECO:0000256" key="2">
    <source>
        <dbReference type="ARBA" id="ARBA00005364"/>
    </source>
</evidence>
<protein>
    <submittedName>
        <fullName evidence="20">Sodium/calcium exchanger protein</fullName>
    </submittedName>
</protein>
<feature type="region of interest" description="Disordered" evidence="17">
    <location>
        <begin position="641"/>
        <end position="732"/>
    </location>
</feature>
<keyword evidence="5" id="KW-0633">Potassium transport</keyword>
<proteinExistence type="inferred from homology"/>
<evidence type="ECO:0000256" key="13">
    <source>
        <dbReference type="ARBA" id="ARBA00023053"/>
    </source>
</evidence>
<dbReference type="GO" id="GO:0008273">
    <property type="term" value="F:calcium, potassium:sodium antiporter activity"/>
    <property type="evidence" value="ECO:0007669"/>
    <property type="project" value="TreeGrafter"/>
</dbReference>
<dbReference type="eggNOG" id="KOG1307">
    <property type="taxonomic scope" value="Eukaryota"/>
</dbReference>
<keyword evidence="4" id="KW-0050">Antiport</keyword>
<evidence type="ECO:0000256" key="16">
    <source>
        <dbReference type="ARBA" id="ARBA00023201"/>
    </source>
</evidence>
<feature type="compositionally biased region" description="Low complexity" evidence="17">
    <location>
        <begin position="652"/>
        <end position="662"/>
    </location>
</feature>
<keyword evidence="15 18" id="KW-0472">Membrane</keyword>
<keyword evidence="3" id="KW-0813">Transport</keyword>
<evidence type="ECO:0000256" key="7">
    <source>
        <dbReference type="ARBA" id="ARBA00022692"/>
    </source>
</evidence>
<feature type="compositionally biased region" description="Basic and acidic residues" evidence="17">
    <location>
        <begin position="19"/>
        <end position="31"/>
    </location>
</feature>
<keyword evidence="21" id="KW-1185">Reference proteome</keyword>
<keyword evidence="13" id="KW-0915">Sodium</keyword>
<keyword evidence="16" id="KW-0739">Sodium transport</keyword>
<evidence type="ECO:0000256" key="6">
    <source>
        <dbReference type="ARBA" id="ARBA00022568"/>
    </source>
</evidence>
<dbReference type="Proteomes" id="UP000008743">
    <property type="component" value="Unassembled WGS sequence"/>
</dbReference>
<feature type="compositionally biased region" description="Acidic residues" evidence="17">
    <location>
        <begin position="497"/>
        <end position="510"/>
    </location>
</feature>
<dbReference type="InterPro" id="IPR004837">
    <property type="entry name" value="NaCa_Exmemb"/>
</dbReference>
<feature type="transmembrane region" description="Helical" evidence="18">
    <location>
        <begin position="226"/>
        <end position="248"/>
    </location>
</feature>
<comment type="similarity">
    <text evidence="2">Belongs to the Ca(2+):cation antiporter (CaCA) (TC 2.A.19) family. SLC24A subfamily.</text>
</comment>
<feature type="compositionally biased region" description="Polar residues" evidence="17">
    <location>
        <begin position="565"/>
        <end position="577"/>
    </location>
</feature>
<comment type="subcellular location">
    <subcellularLocation>
        <location evidence="1">Membrane</location>
        <topology evidence="1">Multi-pass membrane protein</topology>
    </subcellularLocation>
</comment>
<keyword evidence="9" id="KW-0106">Calcium</keyword>
<dbReference type="GO" id="GO:0006874">
    <property type="term" value="P:intracellular calcium ion homeostasis"/>
    <property type="evidence" value="ECO:0007669"/>
    <property type="project" value="TreeGrafter"/>
</dbReference>
<evidence type="ECO:0000256" key="14">
    <source>
        <dbReference type="ARBA" id="ARBA00023065"/>
    </source>
</evidence>
<dbReference type="InterPro" id="IPR004481">
    <property type="entry name" value="K/Na/Ca-exchanger"/>
</dbReference>
<gene>
    <name evidence="20" type="ORF">CAOG_000414</name>
</gene>
<evidence type="ECO:0000313" key="20">
    <source>
        <dbReference type="EMBL" id="KJE88835.1"/>
    </source>
</evidence>
<evidence type="ECO:0000313" key="21">
    <source>
        <dbReference type="Proteomes" id="UP000008743"/>
    </source>
</evidence>
<keyword evidence="10" id="KW-0769">Symport</keyword>